<comment type="caution">
    <text evidence="1">The sequence shown here is derived from an EMBL/GenBank/DDBJ whole genome shotgun (WGS) entry which is preliminary data.</text>
</comment>
<reference evidence="1" key="1">
    <citation type="journal article" date="2018" name="BMC Genomics">
        <title>Comparative genomics of the wheat fungal pathogen Pyrenophora tritici-repentis reveals chromosomal variations and genome plasticity.</title>
        <authorList>
            <person name="Moolhuijzen P."/>
            <person name="See P.T."/>
            <person name="Hane J.K."/>
            <person name="Shi G."/>
            <person name="Liu Z."/>
            <person name="Oliver R.P."/>
            <person name="Moffat C.S."/>
        </authorList>
    </citation>
    <scope>NUCLEOTIDE SEQUENCE [LARGE SCALE GENOMIC DNA]</scope>
    <source>
        <strain evidence="1">M4</strain>
    </source>
</reference>
<evidence type="ECO:0000313" key="1">
    <source>
        <dbReference type="EMBL" id="KAF7574194.1"/>
    </source>
</evidence>
<dbReference type="RefSeq" id="XP_065964025.1">
    <property type="nucleotide sequence ID" value="XM_066105398.1"/>
</dbReference>
<organism evidence="1 2">
    <name type="scientific">Pyrenophora tritici-repentis</name>
    <dbReference type="NCBI Taxonomy" id="45151"/>
    <lineage>
        <taxon>Eukaryota</taxon>
        <taxon>Fungi</taxon>
        <taxon>Dikarya</taxon>
        <taxon>Ascomycota</taxon>
        <taxon>Pezizomycotina</taxon>
        <taxon>Dothideomycetes</taxon>
        <taxon>Pleosporomycetidae</taxon>
        <taxon>Pleosporales</taxon>
        <taxon>Pleosporineae</taxon>
        <taxon>Pleosporaceae</taxon>
        <taxon>Pyrenophora</taxon>
    </lineage>
</organism>
<gene>
    <name evidence="1" type="ORF">PtrM4_058170</name>
</gene>
<dbReference type="EMBL" id="NQIK02000002">
    <property type="protein sequence ID" value="KAF7574194.1"/>
    <property type="molecule type" value="Genomic_DNA"/>
</dbReference>
<dbReference type="GeneID" id="90955403"/>
<dbReference type="KEGG" id="ptrr:90955403"/>
<evidence type="ECO:0000313" key="2">
    <source>
        <dbReference type="Proteomes" id="UP000245464"/>
    </source>
</evidence>
<protein>
    <submittedName>
        <fullName evidence="1">Uncharacterized protein</fullName>
    </submittedName>
</protein>
<dbReference type="AlphaFoldDB" id="A0A5M9LM42"/>
<name>A0A5M9LM42_9PLEO</name>
<dbReference type="Proteomes" id="UP000245464">
    <property type="component" value="Chromosome 2"/>
</dbReference>
<accession>A0A5M9LM42</accession>
<sequence length="116" mass="12648">MLLQTLSLYAFSAFAAVAQGVNIPLDARQEYKTAYYAQKCQTVEDHWCWQAGLPKEQTHTVGYTCSVYSAAKGGSSLGPMCEESSIATCPCPDGSRGVWLAANYQDYRCGCGKPKF</sequence>
<proteinExistence type="predicted"/>